<reference evidence="3 4" key="1">
    <citation type="submission" date="2019-03" db="EMBL/GenBank/DDBJ databases">
        <title>Draft genome sequences of novel Actinobacteria.</title>
        <authorList>
            <person name="Sahin N."/>
            <person name="Ay H."/>
            <person name="Saygin H."/>
        </authorList>
    </citation>
    <scope>NUCLEOTIDE SEQUENCE [LARGE SCALE GENOMIC DNA]</scope>
    <source>
        <strain evidence="3 4">DSM 41900</strain>
    </source>
</reference>
<evidence type="ECO:0000313" key="3">
    <source>
        <dbReference type="EMBL" id="TDC68138.1"/>
    </source>
</evidence>
<evidence type="ECO:0000256" key="1">
    <source>
        <dbReference type="PROSITE-ProRule" id="PRU00339"/>
    </source>
</evidence>
<dbReference type="InterPro" id="IPR027417">
    <property type="entry name" value="P-loop_NTPase"/>
</dbReference>
<keyword evidence="1" id="KW-0802">TPR repeat</keyword>
<comment type="caution">
    <text evidence="3">The sequence shown here is derived from an EMBL/GenBank/DDBJ whole genome shotgun (WGS) entry which is preliminary data.</text>
</comment>
<protein>
    <submittedName>
        <fullName evidence="3">Tetratricopeptide repeat protein</fullName>
    </submittedName>
</protein>
<evidence type="ECO:0000256" key="2">
    <source>
        <dbReference type="SAM" id="MobiDB-lite"/>
    </source>
</evidence>
<feature type="region of interest" description="Disordered" evidence="2">
    <location>
        <begin position="1"/>
        <end position="21"/>
    </location>
</feature>
<keyword evidence="4" id="KW-1185">Reference proteome</keyword>
<feature type="non-terminal residue" evidence="3">
    <location>
        <position position="1"/>
    </location>
</feature>
<sequence>PARAATVSAGPVPRQLPPPPPSFVGRTAELAALTAALEAPGGDEAAAVPITAVGGVGGVGKTSLALRWAHDNLKRFPDGQLYANLRGFDPTVRPVEPAAVVATFLTALGVDRTAVPTDPEAGFGLYRSLVADRRVLVLLDNARDAAQVRPLLPGSPSCVVVVTSRSRLGGLLAAEGAQPLTLGALSPEESRRLLATRLGAGRTAVEPAAVGDIVASCARLPLALAVAAARAAAAPELPLGELAAELRAAETRLDALDAGDLATSLRAVCDTSYDALDPTAGRLLCLLGTAPGSDIGVPAAASLAGLSPARTRSALRALEAASLVDQHTPGRFRAHDLLRLYAAERAARELPPSDRDAALRRLVDHHAHTALRAGDLVDPHSPRVPVGEPLDSAVPQEFADRDQAMAWFETEHGRLLPLQRLAADHGMHRAAWLLAWGWDLFLSRRGHLAEHLASWHAGLAAATPLRDPTLQGLARRRLAAATLRADPDDRVPLEHLGHALALFEDAGDVLNQAHTHQGLSLAWHRRGDVRMSLTHAEQALALYRTLGDALWEANALNAVGWWCAQLGDHDRARESCRESLAVCRAYGHREGEAAAWDSLGYVASRVGRHAEALDHYREALALRRALGDTYEEADVLGCLAEAHLALGDPAEARATWHQALALYRAQHRTDQVHEAEARLAALEP</sequence>
<dbReference type="InterPro" id="IPR011990">
    <property type="entry name" value="TPR-like_helical_dom_sf"/>
</dbReference>
<dbReference type="Gene3D" id="1.25.40.10">
    <property type="entry name" value="Tetratricopeptide repeat domain"/>
    <property type="match status" value="1"/>
</dbReference>
<feature type="repeat" description="TPR" evidence="1">
    <location>
        <begin position="593"/>
        <end position="626"/>
    </location>
</feature>
<accession>A0A4R4SVB2</accession>
<dbReference type="Proteomes" id="UP000295345">
    <property type="component" value="Unassembled WGS sequence"/>
</dbReference>
<dbReference type="SUPFAM" id="SSF48452">
    <property type="entry name" value="TPR-like"/>
    <property type="match status" value="2"/>
</dbReference>
<dbReference type="PRINTS" id="PR00364">
    <property type="entry name" value="DISEASERSIST"/>
</dbReference>
<dbReference type="PANTHER" id="PTHR47691:SF3">
    <property type="entry name" value="HTH-TYPE TRANSCRIPTIONAL REGULATOR RV0890C-RELATED"/>
    <property type="match status" value="1"/>
</dbReference>
<dbReference type="Gene3D" id="3.40.50.300">
    <property type="entry name" value="P-loop containing nucleotide triphosphate hydrolases"/>
    <property type="match status" value="1"/>
</dbReference>
<dbReference type="SMART" id="SM00028">
    <property type="entry name" value="TPR"/>
    <property type="match status" value="4"/>
</dbReference>
<gene>
    <name evidence="3" type="ORF">E1283_27870</name>
</gene>
<organism evidence="3 4">
    <name type="scientific">Streptomyces hainanensis</name>
    <dbReference type="NCBI Taxonomy" id="402648"/>
    <lineage>
        <taxon>Bacteria</taxon>
        <taxon>Bacillati</taxon>
        <taxon>Actinomycetota</taxon>
        <taxon>Actinomycetes</taxon>
        <taxon>Kitasatosporales</taxon>
        <taxon>Streptomycetaceae</taxon>
        <taxon>Streptomyces</taxon>
    </lineage>
</organism>
<dbReference type="OrthoDB" id="581105at2"/>
<dbReference type="Pfam" id="PF13424">
    <property type="entry name" value="TPR_12"/>
    <property type="match status" value="1"/>
</dbReference>
<evidence type="ECO:0000313" key="4">
    <source>
        <dbReference type="Proteomes" id="UP000295345"/>
    </source>
</evidence>
<dbReference type="InterPro" id="IPR019734">
    <property type="entry name" value="TPR_rpt"/>
</dbReference>
<dbReference type="EMBL" id="SMKI01000390">
    <property type="protein sequence ID" value="TDC68138.1"/>
    <property type="molecule type" value="Genomic_DNA"/>
</dbReference>
<dbReference type="PANTHER" id="PTHR47691">
    <property type="entry name" value="REGULATOR-RELATED"/>
    <property type="match status" value="1"/>
</dbReference>
<proteinExistence type="predicted"/>
<name>A0A4R4SVB2_9ACTN</name>
<dbReference type="RefSeq" id="WP_132820931.1">
    <property type="nucleotide sequence ID" value="NZ_SMKI01000390.1"/>
</dbReference>
<dbReference type="PROSITE" id="PS50005">
    <property type="entry name" value="TPR"/>
    <property type="match status" value="1"/>
</dbReference>
<dbReference type="SUPFAM" id="SSF52540">
    <property type="entry name" value="P-loop containing nucleoside triphosphate hydrolases"/>
    <property type="match status" value="1"/>
</dbReference>
<dbReference type="AlphaFoldDB" id="A0A4R4SVB2"/>